<accession>A0ACB7W3L2</accession>
<keyword evidence="2" id="KW-1185">Reference proteome</keyword>
<proteinExistence type="predicted"/>
<name>A0ACB7W3L2_DIOAL</name>
<dbReference type="EMBL" id="CM037015">
    <property type="protein sequence ID" value="KAH7681974.1"/>
    <property type="molecule type" value="Genomic_DNA"/>
</dbReference>
<comment type="caution">
    <text evidence="1">The sequence shown here is derived from an EMBL/GenBank/DDBJ whole genome shotgun (WGS) entry which is preliminary data.</text>
</comment>
<evidence type="ECO:0000313" key="1">
    <source>
        <dbReference type="EMBL" id="KAH7681974.1"/>
    </source>
</evidence>
<dbReference type="Proteomes" id="UP000827976">
    <property type="component" value="Chromosome 5"/>
</dbReference>
<gene>
    <name evidence="1" type="ORF">IHE45_05G092600</name>
</gene>
<sequence>MKLWLLALLLFFSFFPLQSAHQPPFFFPQKFKLTQGVEEIRNGEMGSRPPRCHYKCGSCSPCVAIQVPTTNGHLNPEYANYEPEGWMCKCGSAFFNP</sequence>
<protein>
    <submittedName>
        <fullName evidence="1">Uncharacterized protein</fullName>
    </submittedName>
</protein>
<evidence type="ECO:0000313" key="2">
    <source>
        <dbReference type="Proteomes" id="UP000827976"/>
    </source>
</evidence>
<reference evidence="2" key="1">
    <citation type="journal article" date="2022" name="Nat. Commun.">
        <title>Chromosome evolution and the genetic basis of agronomically important traits in greater yam.</title>
        <authorList>
            <person name="Bredeson J.V."/>
            <person name="Lyons J.B."/>
            <person name="Oniyinde I.O."/>
            <person name="Okereke N.R."/>
            <person name="Kolade O."/>
            <person name="Nnabue I."/>
            <person name="Nwadili C.O."/>
            <person name="Hribova E."/>
            <person name="Parker M."/>
            <person name="Nwogha J."/>
            <person name="Shu S."/>
            <person name="Carlson J."/>
            <person name="Kariba R."/>
            <person name="Muthemba S."/>
            <person name="Knop K."/>
            <person name="Barton G.J."/>
            <person name="Sherwood A.V."/>
            <person name="Lopez-Montes A."/>
            <person name="Asiedu R."/>
            <person name="Jamnadass R."/>
            <person name="Muchugi A."/>
            <person name="Goodstein D."/>
            <person name="Egesi C.N."/>
            <person name="Featherston J."/>
            <person name="Asfaw A."/>
            <person name="Simpson G.G."/>
            <person name="Dolezel J."/>
            <person name="Hendre P.S."/>
            <person name="Van Deynze A."/>
            <person name="Kumar P.L."/>
            <person name="Obidiegwu J.E."/>
            <person name="Bhattacharjee R."/>
            <person name="Rokhsar D.S."/>
        </authorList>
    </citation>
    <scope>NUCLEOTIDE SEQUENCE [LARGE SCALE GENOMIC DNA]</scope>
    <source>
        <strain evidence="2">cv. TDa95/00328</strain>
    </source>
</reference>
<organism evidence="1 2">
    <name type="scientific">Dioscorea alata</name>
    <name type="common">Purple yam</name>
    <dbReference type="NCBI Taxonomy" id="55571"/>
    <lineage>
        <taxon>Eukaryota</taxon>
        <taxon>Viridiplantae</taxon>
        <taxon>Streptophyta</taxon>
        <taxon>Embryophyta</taxon>
        <taxon>Tracheophyta</taxon>
        <taxon>Spermatophyta</taxon>
        <taxon>Magnoliopsida</taxon>
        <taxon>Liliopsida</taxon>
        <taxon>Dioscoreales</taxon>
        <taxon>Dioscoreaceae</taxon>
        <taxon>Dioscorea</taxon>
    </lineage>
</organism>